<dbReference type="PROSITE" id="PS50932">
    <property type="entry name" value="HTH_LACI_2"/>
    <property type="match status" value="1"/>
</dbReference>
<gene>
    <name evidence="5" type="ORF">BN741_01707</name>
</gene>
<dbReference type="CDD" id="cd06267">
    <property type="entry name" value="PBP1_LacI_sugar_binding-like"/>
    <property type="match status" value="1"/>
</dbReference>
<evidence type="ECO:0000256" key="1">
    <source>
        <dbReference type="ARBA" id="ARBA00023015"/>
    </source>
</evidence>
<comment type="caution">
    <text evidence="5">The sequence shown here is derived from an EMBL/GenBank/DDBJ whole genome shotgun (WGS) entry which is preliminary data.</text>
</comment>
<dbReference type="SUPFAM" id="SSF47413">
    <property type="entry name" value="lambda repressor-like DNA-binding domains"/>
    <property type="match status" value="1"/>
</dbReference>
<evidence type="ECO:0000256" key="2">
    <source>
        <dbReference type="ARBA" id="ARBA00023125"/>
    </source>
</evidence>
<dbReference type="Gene3D" id="1.10.260.40">
    <property type="entry name" value="lambda repressor-like DNA-binding domains"/>
    <property type="match status" value="1"/>
</dbReference>
<dbReference type="RefSeq" id="WP_022430830.1">
    <property type="nucleotide sequence ID" value="NZ_FR899294.1"/>
</dbReference>
<dbReference type="PANTHER" id="PTHR30146:SF109">
    <property type="entry name" value="HTH-TYPE TRANSCRIPTIONAL REGULATOR GALS"/>
    <property type="match status" value="1"/>
</dbReference>
<proteinExistence type="predicted"/>
<accession>R7H2V1</accession>
<evidence type="ECO:0000256" key="3">
    <source>
        <dbReference type="ARBA" id="ARBA00023163"/>
    </source>
</evidence>
<dbReference type="Pfam" id="PF00356">
    <property type="entry name" value="LacI"/>
    <property type="match status" value="1"/>
</dbReference>
<dbReference type="GO" id="GO:0003700">
    <property type="term" value="F:DNA-binding transcription factor activity"/>
    <property type="evidence" value="ECO:0007669"/>
    <property type="project" value="TreeGrafter"/>
</dbReference>
<dbReference type="GO" id="GO:0000976">
    <property type="term" value="F:transcription cis-regulatory region binding"/>
    <property type="evidence" value="ECO:0007669"/>
    <property type="project" value="TreeGrafter"/>
</dbReference>
<dbReference type="SUPFAM" id="SSF53822">
    <property type="entry name" value="Periplasmic binding protein-like I"/>
    <property type="match status" value="1"/>
</dbReference>
<keyword evidence="3" id="KW-0804">Transcription</keyword>
<dbReference type="STRING" id="1263103.BN741_01707"/>
<dbReference type="Pfam" id="PF13377">
    <property type="entry name" value="Peripla_BP_3"/>
    <property type="match status" value="1"/>
</dbReference>
<feature type="domain" description="HTH lacI-type" evidence="4">
    <location>
        <begin position="4"/>
        <end position="58"/>
    </location>
</feature>
<dbReference type="PANTHER" id="PTHR30146">
    <property type="entry name" value="LACI-RELATED TRANSCRIPTIONAL REPRESSOR"/>
    <property type="match status" value="1"/>
</dbReference>
<dbReference type="SMART" id="SM00354">
    <property type="entry name" value="HTH_LACI"/>
    <property type="match status" value="1"/>
</dbReference>
<dbReference type="CDD" id="cd01392">
    <property type="entry name" value="HTH_LacI"/>
    <property type="match status" value="1"/>
</dbReference>
<dbReference type="InterPro" id="IPR028082">
    <property type="entry name" value="Peripla_BP_I"/>
</dbReference>
<name>R7H2V1_9BACT</name>
<dbReference type="InterPro" id="IPR010982">
    <property type="entry name" value="Lambda_DNA-bd_dom_sf"/>
</dbReference>
<reference evidence="5" key="1">
    <citation type="submission" date="2012-11" db="EMBL/GenBank/DDBJ databases">
        <title>Dependencies among metagenomic species, viruses, plasmids and units of genetic variation.</title>
        <authorList>
            <person name="Nielsen H.B."/>
            <person name="Almeida M."/>
            <person name="Juncker A.S."/>
            <person name="Rasmussen S."/>
            <person name="Li J."/>
            <person name="Sunagawa S."/>
            <person name="Plichta D."/>
            <person name="Gautier L."/>
            <person name="Le Chatelier E."/>
            <person name="Peletier E."/>
            <person name="Bonde I."/>
            <person name="Nielsen T."/>
            <person name="Manichanh C."/>
            <person name="Arumugam M."/>
            <person name="Batto J."/>
            <person name="Santos M.B.Q.D."/>
            <person name="Blom N."/>
            <person name="Borruel N."/>
            <person name="Burgdorf K.S."/>
            <person name="Boumezbeur F."/>
            <person name="Casellas F."/>
            <person name="Dore J."/>
            <person name="Guarner F."/>
            <person name="Hansen T."/>
            <person name="Hildebrand F."/>
            <person name="Kaas R.S."/>
            <person name="Kennedy S."/>
            <person name="Kristiansen K."/>
            <person name="Kultima J.R."/>
            <person name="Leonard P."/>
            <person name="Levenez F."/>
            <person name="Lund O."/>
            <person name="Moumen B."/>
            <person name="Le Paslier D."/>
            <person name="Pons N."/>
            <person name="Pedersen O."/>
            <person name="Prifti E."/>
            <person name="Qin J."/>
            <person name="Raes J."/>
            <person name="Tap J."/>
            <person name="Tims S."/>
            <person name="Ussery D.W."/>
            <person name="Yamada T."/>
            <person name="MetaHit consortium"/>
            <person name="Renault P."/>
            <person name="Sicheritz-Ponten T."/>
            <person name="Bork P."/>
            <person name="Wang J."/>
            <person name="Brunak S."/>
            <person name="Ehrlich S.D."/>
        </authorList>
    </citation>
    <scope>NUCLEOTIDE SEQUENCE [LARGE SCALE GENOMIC DNA]</scope>
</reference>
<sequence>MKHVTIKDIARELCISVSTVSRALTDDKNIRRETREAVLREAERLGYRRNPVAMNLKMGRTNTIGVIVPEMHTPYASQVVAGIQSVLYKNNQKVMIAESDEDPNREHESLLMMEEFMVDGLIVSMCSHKHNLETYRRLAAAGMAIVFYDRISHGLDDMPQVMIDDNNDSYFMAEHLVRLGRRRIAYLYGPDDVYNAVERACGYREAMEKFGVYDPQLVVKTGMTFADGAAAVDDLVRRGVEFDAVYAFTDTLAIGAMNRLRELGRRIPEDVAVAGFSGTELSTIVYPKLTTVEPPLGEMGRRAAELVLEKVNNPDTENRRIVLRTEMKCRASTGE</sequence>
<organism evidence="5">
    <name type="scientific">Leyella stercorea CAG:629</name>
    <dbReference type="NCBI Taxonomy" id="1263103"/>
    <lineage>
        <taxon>Bacteria</taxon>
        <taxon>Pseudomonadati</taxon>
        <taxon>Bacteroidota</taxon>
        <taxon>Bacteroidia</taxon>
        <taxon>Bacteroidales</taxon>
        <taxon>Prevotellaceae</taxon>
        <taxon>Leyella</taxon>
    </lineage>
</organism>
<dbReference type="Proteomes" id="UP000018072">
    <property type="component" value="Unassembled WGS sequence"/>
</dbReference>
<dbReference type="AlphaFoldDB" id="R7H2V1"/>
<protein>
    <recommendedName>
        <fullName evidence="4">HTH lacI-type domain-containing protein</fullName>
    </recommendedName>
</protein>
<evidence type="ECO:0000259" key="4">
    <source>
        <dbReference type="PROSITE" id="PS50932"/>
    </source>
</evidence>
<dbReference type="Gene3D" id="3.40.50.2300">
    <property type="match status" value="2"/>
</dbReference>
<dbReference type="InterPro" id="IPR000843">
    <property type="entry name" value="HTH_LacI"/>
</dbReference>
<keyword evidence="2" id="KW-0238">DNA-binding</keyword>
<evidence type="ECO:0000313" key="5">
    <source>
        <dbReference type="EMBL" id="CDE33685.1"/>
    </source>
</evidence>
<keyword evidence="1" id="KW-0805">Transcription regulation</keyword>
<dbReference type="InterPro" id="IPR046335">
    <property type="entry name" value="LacI/GalR-like_sensor"/>
</dbReference>
<dbReference type="EMBL" id="CBIT010000197">
    <property type="protein sequence ID" value="CDE33685.1"/>
    <property type="molecule type" value="Genomic_DNA"/>
</dbReference>